<name>A0A6G1HUK4_9PEZI</name>
<dbReference type="Proteomes" id="UP000799640">
    <property type="component" value="Unassembled WGS sequence"/>
</dbReference>
<evidence type="ECO:0000256" key="4">
    <source>
        <dbReference type="SAM" id="MobiDB-lite"/>
    </source>
</evidence>
<dbReference type="InterPro" id="IPR009068">
    <property type="entry name" value="uS15_NS1_RNA-bd_sf"/>
</dbReference>
<organism evidence="5 6">
    <name type="scientific">Trichodelitschia bisporula</name>
    <dbReference type="NCBI Taxonomy" id="703511"/>
    <lineage>
        <taxon>Eukaryota</taxon>
        <taxon>Fungi</taxon>
        <taxon>Dikarya</taxon>
        <taxon>Ascomycota</taxon>
        <taxon>Pezizomycotina</taxon>
        <taxon>Dothideomycetes</taxon>
        <taxon>Dothideomycetes incertae sedis</taxon>
        <taxon>Phaeotrichales</taxon>
        <taxon>Phaeotrichaceae</taxon>
        <taxon>Trichodelitschia</taxon>
    </lineage>
</organism>
<keyword evidence="6" id="KW-1185">Reference proteome</keyword>
<reference evidence="5" key="1">
    <citation type="journal article" date="2020" name="Stud. Mycol.">
        <title>101 Dothideomycetes genomes: a test case for predicting lifestyles and emergence of pathogens.</title>
        <authorList>
            <person name="Haridas S."/>
            <person name="Albert R."/>
            <person name="Binder M."/>
            <person name="Bloem J."/>
            <person name="Labutti K."/>
            <person name="Salamov A."/>
            <person name="Andreopoulos B."/>
            <person name="Baker S."/>
            <person name="Barry K."/>
            <person name="Bills G."/>
            <person name="Bluhm B."/>
            <person name="Cannon C."/>
            <person name="Castanera R."/>
            <person name="Culley D."/>
            <person name="Daum C."/>
            <person name="Ezra D."/>
            <person name="Gonzalez J."/>
            <person name="Henrissat B."/>
            <person name="Kuo A."/>
            <person name="Liang C."/>
            <person name="Lipzen A."/>
            <person name="Lutzoni F."/>
            <person name="Magnuson J."/>
            <person name="Mondo S."/>
            <person name="Nolan M."/>
            <person name="Ohm R."/>
            <person name="Pangilinan J."/>
            <person name="Park H.-J."/>
            <person name="Ramirez L."/>
            <person name="Alfaro M."/>
            <person name="Sun H."/>
            <person name="Tritt A."/>
            <person name="Yoshinaga Y."/>
            <person name="Zwiers L.-H."/>
            <person name="Turgeon B."/>
            <person name="Goodwin S."/>
            <person name="Spatafora J."/>
            <person name="Crous P."/>
            <person name="Grigoriev I."/>
        </authorList>
    </citation>
    <scope>NUCLEOTIDE SEQUENCE</scope>
    <source>
        <strain evidence="5">CBS 262.69</strain>
    </source>
</reference>
<dbReference type="GO" id="GO:0005840">
    <property type="term" value="C:ribosome"/>
    <property type="evidence" value="ECO:0007669"/>
    <property type="project" value="UniProtKB-KW"/>
</dbReference>
<evidence type="ECO:0008006" key="7">
    <source>
        <dbReference type="Google" id="ProtNLM"/>
    </source>
</evidence>
<comment type="similarity">
    <text evidence="1">Belongs to the universal ribosomal protein uS15 family.</text>
</comment>
<sequence>MPPRIPQAVCLRAQLAFSSGRSVPVLNLPIRLFSSSPAAQSQKRRHQDPYLIAQAKARRAANISRQQALQIERAASLGDPVRGITTPLVKSFQTGLPVSEEDTKEYDSEYTGKIDQTKYLKHSLTRDVLEKQLTESKWLTTPVPKGDMKDPGKMSAEEIEEASARQEENSRHHMKKATAIERIVALESGNSRDIMRVNIKRCVETFGRHNTDKILPSKPKSAQPGALGDASPVPKADPNAPMAEASPIVRAGPDTGSSEVQIAILTAKINRLVQFLETRGPKDKMNKRNLRLLVHKRQKHLKYLRRRERGGPRWQRCIELLGLTEGTWRGEISL</sequence>
<dbReference type="AlphaFoldDB" id="A0A6G1HUK4"/>
<dbReference type="Pfam" id="PF00312">
    <property type="entry name" value="Ribosomal_S15"/>
    <property type="match status" value="1"/>
</dbReference>
<keyword evidence="3" id="KW-0687">Ribonucleoprotein</keyword>
<evidence type="ECO:0000313" key="6">
    <source>
        <dbReference type="Proteomes" id="UP000799640"/>
    </source>
</evidence>
<dbReference type="SUPFAM" id="SSF47060">
    <property type="entry name" value="S15/NS1 RNA-binding domain"/>
    <property type="match status" value="1"/>
</dbReference>
<dbReference type="GO" id="GO:0005737">
    <property type="term" value="C:cytoplasm"/>
    <property type="evidence" value="ECO:0007669"/>
    <property type="project" value="UniProtKB-ARBA"/>
</dbReference>
<protein>
    <recommendedName>
        <fullName evidence="7">Ribosomal protein S15</fullName>
    </recommendedName>
</protein>
<proteinExistence type="inferred from homology"/>
<accession>A0A6G1HUK4</accession>
<feature type="region of interest" description="Disordered" evidence="4">
    <location>
        <begin position="210"/>
        <end position="254"/>
    </location>
</feature>
<dbReference type="Gene3D" id="1.10.287.10">
    <property type="entry name" value="S15/NS1, RNA-binding"/>
    <property type="match status" value="1"/>
</dbReference>
<dbReference type="PANTHER" id="PTHR23321:SF26">
    <property type="entry name" value="SMALL RIBOSOMAL SUBUNIT PROTEIN US15M"/>
    <property type="match status" value="1"/>
</dbReference>
<dbReference type="GO" id="GO:1990904">
    <property type="term" value="C:ribonucleoprotein complex"/>
    <property type="evidence" value="ECO:0007669"/>
    <property type="project" value="UniProtKB-KW"/>
</dbReference>
<dbReference type="EMBL" id="ML996697">
    <property type="protein sequence ID" value="KAF2399546.1"/>
    <property type="molecule type" value="Genomic_DNA"/>
</dbReference>
<evidence type="ECO:0000313" key="5">
    <source>
        <dbReference type="EMBL" id="KAF2399546.1"/>
    </source>
</evidence>
<gene>
    <name evidence="5" type="ORF">EJ06DRAFT_56413</name>
</gene>
<evidence type="ECO:0000256" key="3">
    <source>
        <dbReference type="ARBA" id="ARBA00023274"/>
    </source>
</evidence>
<dbReference type="OrthoDB" id="441444at2759"/>
<evidence type="ECO:0000256" key="2">
    <source>
        <dbReference type="ARBA" id="ARBA00022980"/>
    </source>
</evidence>
<dbReference type="CDD" id="cd00353">
    <property type="entry name" value="Ribosomal_S15p_S13e"/>
    <property type="match status" value="1"/>
</dbReference>
<evidence type="ECO:0000256" key="1">
    <source>
        <dbReference type="ARBA" id="ARBA00008434"/>
    </source>
</evidence>
<dbReference type="InterPro" id="IPR005290">
    <property type="entry name" value="Ribosomal_uS15_bac-type"/>
</dbReference>
<dbReference type="SMART" id="SM01387">
    <property type="entry name" value="Ribosomal_S15"/>
    <property type="match status" value="1"/>
</dbReference>
<dbReference type="PANTHER" id="PTHR23321">
    <property type="entry name" value="RIBOSOMAL PROTEIN S15, BACTERIAL AND ORGANELLAR"/>
    <property type="match status" value="1"/>
</dbReference>
<dbReference type="InterPro" id="IPR000589">
    <property type="entry name" value="Ribosomal_uS15"/>
</dbReference>
<dbReference type="GO" id="GO:0003735">
    <property type="term" value="F:structural constituent of ribosome"/>
    <property type="evidence" value="ECO:0007669"/>
    <property type="project" value="InterPro"/>
</dbReference>
<keyword evidence="2" id="KW-0689">Ribosomal protein</keyword>
<dbReference type="GO" id="GO:0006412">
    <property type="term" value="P:translation"/>
    <property type="evidence" value="ECO:0007669"/>
    <property type="project" value="InterPro"/>
</dbReference>